<name>A0ABU0YLR3_9PROT</name>
<proteinExistence type="inferred from homology"/>
<protein>
    <recommendedName>
        <fullName evidence="2 6">Carbonic anhydrase</fullName>
        <ecNumber evidence="2 6">4.2.1.1</ecNumber>
    </recommendedName>
    <alternativeName>
        <fullName evidence="6">Carbonate dehydratase</fullName>
    </alternativeName>
</protein>
<keyword evidence="4 6" id="KW-0456">Lyase</keyword>
<dbReference type="PANTHER" id="PTHR11002">
    <property type="entry name" value="CARBONIC ANHYDRASE"/>
    <property type="match status" value="1"/>
</dbReference>
<comment type="similarity">
    <text evidence="1 6">Belongs to the beta-class carbonic anhydrase family.</text>
</comment>
<evidence type="ECO:0000313" key="9">
    <source>
        <dbReference type="Proteomes" id="UP001230156"/>
    </source>
</evidence>
<dbReference type="InterPro" id="IPR015892">
    <property type="entry name" value="Carbonic_anhydrase_CS"/>
</dbReference>
<dbReference type="PANTHER" id="PTHR11002:SF79">
    <property type="entry name" value="CARBONIC ANHYDRASE 2"/>
    <property type="match status" value="1"/>
</dbReference>
<sequence>MCQICSSRRGFLGLAGLLAPLALPLALSKAAAADGEAGLSPDQALTRLREGNMLFVEAPQLCATDMAQNRTKVAKAQHPYAIVLTCADSRVAPELLFGGVGLGELFVCRNAGNVADTAVLGSIEYAVEHLHAPLIVVLGHERCGAVAAAVDVVTKGADLPGFIKPMIAEIVPSVEAVKGKGGDLVDLAVVENARANAARILEKSAIVREHVEEEAVKIVFGRYDLDSGAVVLNMLAA</sequence>
<dbReference type="EC" id="4.2.1.1" evidence="2 6"/>
<dbReference type="SUPFAM" id="SSF53056">
    <property type="entry name" value="beta-carbonic anhydrase, cab"/>
    <property type="match status" value="1"/>
</dbReference>
<comment type="caution">
    <text evidence="8">The sequence shown here is derived from an EMBL/GenBank/DDBJ whole genome shotgun (WGS) entry which is preliminary data.</text>
</comment>
<dbReference type="Pfam" id="PF00484">
    <property type="entry name" value="Pro_CA"/>
    <property type="match status" value="1"/>
</dbReference>
<keyword evidence="9" id="KW-1185">Reference proteome</keyword>
<evidence type="ECO:0000256" key="1">
    <source>
        <dbReference type="ARBA" id="ARBA00006217"/>
    </source>
</evidence>
<feature type="signal peptide" evidence="7">
    <location>
        <begin position="1"/>
        <end position="32"/>
    </location>
</feature>
<dbReference type="PROSITE" id="PS51318">
    <property type="entry name" value="TAT"/>
    <property type="match status" value="1"/>
</dbReference>
<dbReference type="InterPro" id="IPR036874">
    <property type="entry name" value="Carbonic_anhydrase_sf"/>
</dbReference>
<dbReference type="Gene3D" id="3.40.1050.10">
    <property type="entry name" value="Carbonic anhydrase"/>
    <property type="match status" value="1"/>
</dbReference>
<keyword evidence="7" id="KW-0732">Signal</keyword>
<accession>A0ABU0YLR3</accession>
<organism evidence="8 9">
    <name type="scientific">Dongia sedimenti</name>
    <dbReference type="NCBI Taxonomy" id="3064282"/>
    <lineage>
        <taxon>Bacteria</taxon>
        <taxon>Pseudomonadati</taxon>
        <taxon>Pseudomonadota</taxon>
        <taxon>Alphaproteobacteria</taxon>
        <taxon>Rhodospirillales</taxon>
        <taxon>Dongiaceae</taxon>
        <taxon>Dongia</taxon>
    </lineage>
</organism>
<evidence type="ECO:0000256" key="7">
    <source>
        <dbReference type="SAM" id="SignalP"/>
    </source>
</evidence>
<dbReference type="SMART" id="SM00947">
    <property type="entry name" value="Pro_CA"/>
    <property type="match status" value="1"/>
</dbReference>
<dbReference type="EMBL" id="JAUYVI010000004">
    <property type="protein sequence ID" value="MDQ7248671.1"/>
    <property type="molecule type" value="Genomic_DNA"/>
</dbReference>
<dbReference type="InterPro" id="IPR006311">
    <property type="entry name" value="TAT_signal"/>
</dbReference>
<dbReference type="PROSITE" id="PS00705">
    <property type="entry name" value="PROK_CO2_ANHYDRASE_2"/>
    <property type="match status" value="1"/>
</dbReference>
<feature type="chain" id="PRO_5045214088" description="Carbonic anhydrase" evidence="7">
    <location>
        <begin position="33"/>
        <end position="237"/>
    </location>
</feature>
<dbReference type="InterPro" id="IPR001765">
    <property type="entry name" value="Carbonic_anhydrase"/>
</dbReference>
<comment type="function">
    <text evidence="6">Reversible hydration of carbon dioxide.</text>
</comment>
<evidence type="ECO:0000313" key="8">
    <source>
        <dbReference type="EMBL" id="MDQ7248671.1"/>
    </source>
</evidence>
<evidence type="ECO:0000256" key="4">
    <source>
        <dbReference type="ARBA" id="ARBA00023239"/>
    </source>
</evidence>
<evidence type="ECO:0000256" key="5">
    <source>
        <dbReference type="ARBA" id="ARBA00048348"/>
    </source>
</evidence>
<keyword evidence="3 6" id="KW-0862">Zinc</keyword>
<dbReference type="RefSeq" id="WP_379956154.1">
    <property type="nucleotide sequence ID" value="NZ_JAUYVI010000004.1"/>
</dbReference>
<evidence type="ECO:0000256" key="3">
    <source>
        <dbReference type="ARBA" id="ARBA00022833"/>
    </source>
</evidence>
<gene>
    <name evidence="8" type="ORF">Q8A70_13380</name>
</gene>
<dbReference type="PROSITE" id="PS00704">
    <property type="entry name" value="PROK_CO2_ANHYDRASE_1"/>
    <property type="match status" value="1"/>
</dbReference>
<evidence type="ECO:0000256" key="6">
    <source>
        <dbReference type="RuleBase" id="RU003956"/>
    </source>
</evidence>
<comment type="catalytic activity">
    <reaction evidence="5 6">
        <text>hydrogencarbonate + H(+) = CO2 + H2O</text>
        <dbReference type="Rhea" id="RHEA:10748"/>
        <dbReference type="ChEBI" id="CHEBI:15377"/>
        <dbReference type="ChEBI" id="CHEBI:15378"/>
        <dbReference type="ChEBI" id="CHEBI:16526"/>
        <dbReference type="ChEBI" id="CHEBI:17544"/>
        <dbReference type="EC" id="4.2.1.1"/>
    </reaction>
</comment>
<reference evidence="9" key="1">
    <citation type="submission" date="2023-08" db="EMBL/GenBank/DDBJ databases">
        <title>Rhodospirillaceae gen. nov., a novel taxon isolated from the Yangtze River Yuezi River estuary sludge.</title>
        <authorList>
            <person name="Ruan L."/>
        </authorList>
    </citation>
    <scope>NUCLEOTIDE SEQUENCE [LARGE SCALE GENOMIC DNA]</scope>
    <source>
        <strain evidence="9">R-7</strain>
    </source>
</reference>
<evidence type="ECO:0000256" key="2">
    <source>
        <dbReference type="ARBA" id="ARBA00012925"/>
    </source>
</evidence>
<dbReference type="Proteomes" id="UP001230156">
    <property type="component" value="Unassembled WGS sequence"/>
</dbReference>